<keyword evidence="2" id="KW-1185">Reference proteome</keyword>
<gene>
    <name evidence="1" type="ORF">COLO4_20633</name>
</gene>
<dbReference type="AlphaFoldDB" id="A0A1R3IYG7"/>
<accession>A0A1R3IYG7</accession>
<comment type="caution">
    <text evidence="1">The sequence shown here is derived from an EMBL/GenBank/DDBJ whole genome shotgun (WGS) entry which is preliminary data.</text>
</comment>
<proteinExistence type="predicted"/>
<dbReference type="Proteomes" id="UP000187203">
    <property type="component" value="Unassembled WGS sequence"/>
</dbReference>
<dbReference type="EMBL" id="AWUE01017292">
    <property type="protein sequence ID" value="OMO87618.1"/>
    <property type="molecule type" value="Genomic_DNA"/>
</dbReference>
<reference evidence="2" key="1">
    <citation type="submission" date="2013-09" db="EMBL/GenBank/DDBJ databases">
        <title>Corchorus olitorius genome sequencing.</title>
        <authorList>
            <person name="Alam M."/>
            <person name="Haque M.S."/>
            <person name="Islam M.S."/>
            <person name="Emdad E.M."/>
            <person name="Islam M.M."/>
            <person name="Ahmed B."/>
            <person name="Halim A."/>
            <person name="Hossen Q.M.M."/>
            <person name="Hossain M.Z."/>
            <person name="Ahmed R."/>
            <person name="Khan M.M."/>
            <person name="Islam R."/>
            <person name="Rashid M.M."/>
            <person name="Khan S.A."/>
            <person name="Rahman M.S."/>
            <person name="Alam M."/>
            <person name="Yahiya A.S."/>
            <person name="Khan M.S."/>
            <person name="Azam M.S."/>
            <person name="Haque T."/>
            <person name="Lashkar M.Z.H."/>
            <person name="Akhand A.I."/>
            <person name="Morshed G."/>
            <person name="Roy S."/>
            <person name="Uddin K.S."/>
            <person name="Rabeya T."/>
            <person name="Hossain A.S."/>
            <person name="Chowdhury A."/>
            <person name="Snigdha A.R."/>
            <person name="Mortoza M.S."/>
            <person name="Matin S.A."/>
            <person name="Hoque S.M.E."/>
            <person name="Islam M.K."/>
            <person name="Roy D.K."/>
            <person name="Haider R."/>
            <person name="Moosa M.M."/>
            <person name="Elias S.M."/>
            <person name="Hasan A.M."/>
            <person name="Jahan S."/>
            <person name="Shafiuddin M."/>
            <person name="Mahmood N."/>
            <person name="Shommy N.S."/>
        </authorList>
    </citation>
    <scope>NUCLEOTIDE SEQUENCE [LARGE SCALE GENOMIC DNA]</scope>
    <source>
        <strain evidence="2">cv. O-4</strain>
    </source>
</reference>
<sequence>MNSVSKGEVLWDKDQGDYVESMRAMSCRIRSDQAARGVRWRGMMSPTVMEWAMDYFTIVLNLVLIGERKLGSKE</sequence>
<protein>
    <submittedName>
        <fullName evidence="1">Uncharacterized protein</fullName>
    </submittedName>
</protein>
<name>A0A1R3IYG7_9ROSI</name>
<evidence type="ECO:0000313" key="2">
    <source>
        <dbReference type="Proteomes" id="UP000187203"/>
    </source>
</evidence>
<organism evidence="1 2">
    <name type="scientific">Corchorus olitorius</name>
    <dbReference type="NCBI Taxonomy" id="93759"/>
    <lineage>
        <taxon>Eukaryota</taxon>
        <taxon>Viridiplantae</taxon>
        <taxon>Streptophyta</taxon>
        <taxon>Embryophyta</taxon>
        <taxon>Tracheophyta</taxon>
        <taxon>Spermatophyta</taxon>
        <taxon>Magnoliopsida</taxon>
        <taxon>eudicotyledons</taxon>
        <taxon>Gunneridae</taxon>
        <taxon>Pentapetalae</taxon>
        <taxon>rosids</taxon>
        <taxon>malvids</taxon>
        <taxon>Malvales</taxon>
        <taxon>Malvaceae</taxon>
        <taxon>Grewioideae</taxon>
        <taxon>Apeibeae</taxon>
        <taxon>Corchorus</taxon>
    </lineage>
</organism>
<evidence type="ECO:0000313" key="1">
    <source>
        <dbReference type="EMBL" id="OMO87618.1"/>
    </source>
</evidence>